<dbReference type="InterPro" id="IPR012349">
    <property type="entry name" value="Split_barrel_FMN-bd"/>
</dbReference>
<dbReference type="PANTHER" id="PTHR34818">
    <property type="entry name" value="PROTEIN BLI-3"/>
    <property type="match status" value="1"/>
</dbReference>
<proteinExistence type="predicted"/>
<name>A0ABY4JPK8_9BACI</name>
<accession>A0ABY4JPK8</accession>
<dbReference type="Pfam" id="PF01243">
    <property type="entry name" value="PNPOx_N"/>
    <property type="match status" value="1"/>
</dbReference>
<dbReference type="PANTHER" id="PTHR34818:SF1">
    <property type="entry name" value="PROTEIN BLI-3"/>
    <property type="match status" value="1"/>
</dbReference>
<dbReference type="RefSeq" id="WP_248267859.1">
    <property type="nucleotide sequence ID" value="NZ_CP096034.1"/>
</dbReference>
<dbReference type="InterPro" id="IPR011576">
    <property type="entry name" value="Pyridox_Oxase_N"/>
</dbReference>
<evidence type="ECO:0000313" key="2">
    <source>
        <dbReference type="EMBL" id="UPM54773.1"/>
    </source>
</evidence>
<dbReference type="Proteomes" id="UP000830639">
    <property type="component" value="Chromosome"/>
</dbReference>
<reference evidence="2 3" key="1">
    <citation type="submission" date="2022-04" db="EMBL/GenBank/DDBJ databases">
        <title>Mechanism of arsenic methylation and mitigation arsenic toxicity by Bacillus sp. LH14 from an Arsenic-Contaminated Paddy Soil.</title>
        <authorList>
            <person name="Wang D."/>
        </authorList>
    </citation>
    <scope>NUCLEOTIDE SEQUENCE [LARGE SCALE GENOMIC DNA]</scope>
    <source>
        <strain evidence="2 3">LH14</strain>
    </source>
</reference>
<evidence type="ECO:0000313" key="3">
    <source>
        <dbReference type="Proteomes" id="UP000830639"/>
    </source>
</evidence>
<keyword evidence="3" id="KW-1185">Reference proteome</keyword>
<dbReference type="EMBL" id="CP096034">
    <property type="protein sequence ID" value="UPM54773.1"/>
    <property type="molecule type" value="Genomic_DNA"/>
</dbReference>
<sequence>MIQENIMKVLKAKQLGLFTTIREDFPHSCYMVFFFKGLTPYIATNKNSQKVEDIKKNPNVHILLGHDGDQLDDNFVEMFARAEVIENASPEEKVWTEELSRWLEGPEDPNYVMIQMNPVKIGYVEKAGTEPTFIKL</sequence>
<dbReference type="Gene3D" id="2.30.110.10">
    <property type="entry name" value="Electron Transport, Fmn-binding Protein, Chain A"/>
    <property type="match status" value="1"/>
</dbReference>
<organism evidence="2 3">
    <name type="scientific">Gottfriedia acidiceleris</name>
    <dbReference type="NCBI Taxonomy" id="371036"/>
    <lineage>
        <taxon>Bacteria</taxon>
        <taxon>Bacillati</taxon>
        <taxon>Bacillota</taxon>
        <taxon>Bacilli</taxon>
        <taxon>Bacillales</taxon>
        <taxon>Bacillaceae</taxon>
        <taxon>Gottfriedia</taxon>
    </lineage>
</organism>
<dbReference type="InterPro" id="IPR052917">
    <property type="entry name" value="Stress-Dev_Protein"/>
</dbReference>
<protein>
    <submittedName>
        <fullName evidence="2">Pyridoxamine 5'-phosphate oxidase family protein</fullName>
    </submittedName>
</protein>
<gene>
    <name evidence="2" type="ORF">MY490_02560</name>
</gene>
<feature type="domain" description="Pyridoxamine 5'-phosphate oxidase N-terminal" evidence="1">
    <location>
        <begin position="3"/>
        <end position="124"/>
    </location>
</feature>
<evidence type="ECO:0000259" key="1">
    <source>
        <dbReference type="Pfam" id="PF01243"/>
    </source>
</evidence>
<dbReference type="SUPFAM" id="SSF50475">
    <property type="entry name" value="FMN-binding split barrel"/>
    <property type="match status" value="1"/>
</dbReference>